<evidence type="ECO:0000313" key="2">
    <source>
        <dbReference type="Proteomes" id="UP001245285"/>
    </source>
</evidence>
<dbReference type="Proteomes" id="UP001245285">
    <property type="component" value="Unassembled WGS sequence"/>
</dbReference>
<reference evidence="1 2" key="1">
    <citation type="submission" date="2023-09" db="EMBL/GenBank/DDBJ databases">
        <authorList>
            <person name="Rey-Velasco X."/>
        </authorList>
    </citation>
    <scope>NUCLEOTIDE SEQUENCE [LARGE SCALE GENOMIC DNA]</scope>
    <source>
        <strain evidence="1 2">F260</strain>
    </source>
</reference>
<proteinExistence type="predicted"/>
<organism evidence="1 2">
    <name type="scientific">Autumnicola lenta</name>
    <dbReference type="NCBI Taxonomy" id="3075593"/>
    <lineage>
        <taxon>Bacteria</taxon>
        <taxon>Pseudomonadati</taxon>
        <taxon>Bacteroidota</taxon>
        <taxon>Flavobacteriia</taxon>
        <taxon>Flavobacteriales</taxon>
        <taxon>Flavobacteriaceae</taxon>
        <taxon>Autumnicola</taxon>
    </lineage>
</organism>
<comment type="caution">
    <text evidence="1">The sequence shown here is derived from an EMBL/GenBank/DDBJ whole genome shotgun (WGS) entry which is preliminary data.</text>
</comment>
<evidence type="ECO:0008006" key="3">
    <source>
        <dbReference type="Google" id="ProtNLM"/>
    </source>
</evidence>
<accession>A0ABU3CKP4</accession>
<dbReference type="PROSITE" id="PS51257">
    <property type="entry name" value="PROKAR_LIPOPROTEIN"/>
    <property type="match status" value="1"/>
</dbReference>
<evidence type="ECO:0000313" key="1">
    <source>
        <dbReference type="EMBL" id="MDT0646913.1"/>
    </source>
</evidence>
<dbReference type="EMBL" id="JAVRHO010000011">
    <property type="protein sequence ID" value="MDT0646913.1"/>
    <property type="molecule type" value="Genomic_DNA"/>
</dbReference>
<name>A0ABU3CKP4_9FLAO</name>
<dbReference type="RefSeq" id="WP_311495075.1">
    <property type="nucleotide sequence ID" value="NZ_JAVRHO010000011.1"/>
</dbReference>
<protein>
    <recommendedName>
        <fullName evidence="3">Ferredoxin subunit of nitrite reductase or a ring-hydroxylating dioxygenase</fullName>
    </recommendedName>
</protein>
<gene>
    <name evidence="1" type="ORF">RM545_09430</name>
</gene>
<keyword evidence="2" id="KW-1185">Reference proteome</keyword>
<sequence length="144" mass="16405">MIKKTIFGIFSILMFLSCTSDDDEYRNNPNLVDLNFRIQLNLDLPEYNKLQFPGNSFTTYREGIKGIVVYNINNTQYIAFELSDPNHPPGDCSAMVVEGITAKCTCDDGNEYNIITGELTSGTGQYSMKPYRIERRGNFIEVYN</sequence>